<evidence type="ECO:0000256" key="9">
    <source>
        <dbReference type="ARBA" id="ARBA00022842"/>
    </source>
</evidence>
<evidence type="ECO:0000256" key="11">
    <source>
        <dbReference type="HAMAP-Rule" id="MF_00451"/>
    </source>
</evidence>
<comment type="catalytic activity">
    <reaction evidence="11">
        <text>a ribonucleoside 5'-diphosphate + ATP = a ribonucleoside 5'-triphosphate + ADP</text>
        <dbReference type="Rhea" id="RHEA:18113"/>
        <dbReference type="ChEBI" id="CHEBI:30616"/>
        <dbReference type="ChEBI" id="CHEBI:57930"/>
        <dbReference type="ChEBI" id="CHEBI:61557"/>
        <dbReference type="ChEBI" id="CHEBI:456216"/>
        <dbReference type="EC" id="2.7.4.6"/>
    </reaction>
</comment>
<sequence length="150" mass="16681">MAGTITFTIIKPGAVKNEHIGPILDKISDAGFHIAAMKMVQLSRSEARSFYCIHKDKPFFEDLVEFMVSGPIVAAILQKENAVDDFRKLIGNTDPTKAEPGTIRHMFAKSVQANAVHGSDSDENAQKESEYFFAGYEKFFEVKKTSCSEK</sequence>
<dbReference type="PRINTS" id="PR01243">
    <property type="entry name" value="NUCDPKINASE"/>
</dbReference>
<evidence type="ECO:0000313" key="16">
    <source>
        <dbReference type="Proteomes" id="UP000064893"/>
    </source>
</evidence>
<dbReference type="AlphaFoldDB" id="A0A0S2HVP0"/>
<dbReference type="HAMAP" id="MF_00451">
    <property type="entry name" value="NDP_kinase"/>
    <property type="match status" value="1"/>
</dbReference>
<keyword evidence="5 11" id="KW-0479">Metal-binding</keyword>
<keyword evidence="6 11" id="KW-0547">Nucleotide-binding</keyword>
<feature type="binding site" evidence="11 12">
    <location>
        <position position="87"/>
    </location>
    <ligand>
        <name>ATP</name>
        <dbReference type="ChEBI" id="CHEBI:30616"/>
    </ligand>
</feature>
<keyword evidence="4 11" id="KW-0808">Transferase</keyword>
<keyword evidence="7 11" id="KW-0418">Kinase</keyword>
<accession>A0A0S2HVP0</accession>
<protein>
    <recommendedName>
        <fullName evidence="11">Nucleoside diphosphate kinase</fullName>
        <shortName evidence="11">NDK</shortName>
        <shortName evidence="11">NDP kinase</shortName>
        <ecNumber evidence="11">2.7.4.6</ecNumber>
    </recommendedName>
    <alternativeName>
        <fullName evidence="11">Nucleoside-2-P kinase</fullName>
    </alternativeName>
</protein>
<evidence type="ECO:0000256" key="7">
    <source>
        <dbReference type="ARBA" id="ARBA00022777"/>
    </source>
</evidence>
<dbReference type="PATRIC" id="fig|1307839.3.peg.482"/>
<dbReference type="GO" id="GO:0046872">
    <property type="term" value="F:metal ion binding"/>
    <property type="evidence" value="ECO:0007669"/>
    <property type="project" value="UniProtKB-KW"/>
</dbReference>
<comment type="catalytic activity">
    <reaction evidence="11">
        <text>a 2'-deoxyribonucleoside 5'-diphosphate + ATP = a 2'-deoxyribonucleoside 5'-triphosphate + ADP</text>
        <dbReference type="Rhea" id="RHEA:44640"/>
        <dbReference type="ChEBI" id="CHEBI:30616"/>
        <dbReference type="ChEBI" id="CHEBI:61560"/>
        <dbReference type="ChEBI" id="CHEBI:73316"/>
        <dbReference type="ChEBI" id="CHEBI:456216"/>
        <dbReference type="EC" id="2.7.4.6"/>
    </reaction>
</comment>
<dbReference type="InterPro" id="IPR001564">
    <property type="entry name" value="Nucleoside_diP_kinase"/>
</dbReference>
<dbReference type="GO" id="GO:0006183">
    <property type="term" value="P:GTP biosynthetic process"/>
    <property type="evidence" value="ECO:0007669"/>
    <property type="project" value="UniProtKB-UniRule"/>
</dbReference>
<keyword evidence="9 11" id="KW-0460">Magnesium</keyword>
<keyword evidence="8 11" id="KW-0067">ATP-binding</keyword>
<dbReference type="EC" id="2.7.4.6" evidence="11"/>
<evidence type="ECO:0000256" key="6">
    <source>
        <dbReference type="ARBA" id="ARBA00022741"/>
    </source>
</evidence>
<evidence type="ECO:0000256" key="1">
    <source>
        <dbReference type="ARBA" id="ARBA00001946"/>
    </source>
</evidence>
<evidence type="ECO:0000256" key="13">
    <source>
        <dbReference type="RuleBase" id="RU004011"/>
    </source>
</evidence>
<dbReference type="EMBL" id="CP013118">
    <property type="protein sequence ID" value="ALO14121.1"/>
    <property type="molecule type" value="Genomic_DNA"/>
</dbReference>
<name>A0A0S2HVP0_9BACT</name>
<dbReference type="InterPro" id="IPR036850">
    <property type="entry name" value="NDK-like_dom_sf"/>
</dbReference>
<keyword evidence="3 11" id="KW-0597">Phosphoprotein</keyword>
<keyword evidence="16" id="KW-1185">Reference proteome</keyword>
<feature type="binding site" evidence="11 12">
    <location>
        <position position="11"/>
    </location>
    <ligand>
        <name>ATP</name>
        <dbReference type="ChEBI" id="CHEBI:30616"/>
    </ligand>
</feature>
<dbReference type="GO" id="GO:0004550">
    <property type="term" value="F:nucleoside diphosphate kinase activity"/>
    <property type="evidence" value="ECO:0007669"/>
    <property type="project" value="UniProtKB-UniRule"/>
</dbReference>
<feature type="active site" description="Pros-phosphohistidine intermediate" evidence="11 12">
    <location>
        <position position="117"/>
    </location>
</feature>
<feature type="domain" description="Nucleoside diphosphate kinase-like" evidence="14">
    <location>
        <begin position="3"/>
        <end position="140"/>
    </location>
</feature>
<comment type="function">
    <text evidence="11">Major role in the synthesis of nucleoside triphosphates other than ATP. The ATP gamma phosphate is transferred to the NDP beta phosphate via a ping-pong mechanism, using a phosphorylated active-site intermediate.</text>
</comment>
<dbReference type="OrthoDB" id="9801161at2"/>
<feature type="binding site" evidence="11 12">
    <location>
        <position position="93"/>
    </location>
    <ligand>
        <name>ATP</name>
        <dbReference type="ChEBI" id="CHEBI:30616"/>
    </ligand>
</feature>
<keyword evidence="10 11" id="KW-0546">Nucleotide metabolism</keyword>
<evidence type="ECO:0000256" key="2">
    <source>
        <dbReference type="ARBA" id="ARBA00008142"/>
    </source>
</evidence>
<evidence type="ECO:0000259" key="14">
    <source>
        <dbReference type="SMART" id="SM00562"/>
    </source>
</evidence>
<evidence type="ECO:0000256" key="8">
    <source>
        <dbReference type="ARBA" id="ARBA00022840"/>
    </source>
</evidence>
<dbReference type="PANTHER" id="PTHR46161:SF3">
    <property type="entry name" value="NUCLEOSIDE DIPHOSPHATE KINASE DDB_G0292928-RELATED"/>
    <property type="match status" value="1"/>
</dbReference>
<dbReference type="RefSeq" id="WP_057951701.1">
    <property type="nucleotide sequence ID" value="NZ_CP013118.1"/>
</dbReference>
<dbReference type="PANTHER" id="PTHR46161">
    <property type="entry name" value="NUCLEOSIDE DIPHOSPHATE KINASE"/>
    <property type="match status" value="1"/>
</dbReference>
<dbReference type="SMART" id="SM00562">
    <property type="entry name" value="NDK"/>
    <property type="match status" value="1"/>
</dbReference>
<reference evidence="15 16" key="1">
    <citation type="submission" date="2015-11" db="EMBL/GenBank/DDBJ databases">
        <title>Description and complete genome sequence of a novel strain predominating in hypersaline microbial mats and representing a new family of the Bacteriodetes phylum.</title>
        <authorList>
            <person name="Spring S."/>
            <person name="Bunk B."/>
            <person name="Sproer C."/>
            <person name="Klenk H.-P."/>
        </authorList>
    </citation>
    <scope>NUCLEOTIDE SEQUENCE [LARGE SCALE GENOMIC DNA]</scope>
    <source>
        <strain evidence="15 16">L21-Spi-D4</strain>
    </source>
</reference>
<keyword evidence="11" id="KW-0963">Cytoplasm</keyword>
<proteinExistence type="inferred from homology"/>
<dbReference type="SUPFAM" id="SSF54919">
    <property type="entry name" value="Nucleoside diphosphate kinase, NDK"/>
    <property type="match status" value="1"/>
</dbReference>
<dbReference type="GO" id="GO:0006228">
    <property type="term" value="P:UTP biosynthetic process"/>
    <property type="evidence" value="ECO:0007669"/>
    <property type="project" value="UniProtKB-UniRule"/>
</dbReference>
<dbReference type="InterPro" id="IPR034907">
    <property type="entry name" value="NDK-like_dom"/>
</dbReference>
<comment type="similarity">
    <text evidence="2 11 12 13">Belongs to the NDK family.</text>
</comment>
<feature type="binding site" evidence="11 12">
    <location>
        <position position="59"/>
    </location>
    <ligand>
        <name>ATP</name>
        <dbReference type="ChEBI" id="CHEBI:30616"/>
    </ligand>
</feature>
<organism evidence="15 16">
    <name type="scientific">Salinivirga cyanobacteriivorans</name>
    <dbReference type="NCBI Taxonomy" id="1307839"/>
    <lineage>
        <taxon>Bacteria</taxon>
        <taxon>Pseudomonadati</taxon>
        <taxon>Bacteroidota</taxon>
        <taxon>Bacteroidia</taxon>
        <taxon>Bacteroidales</taxon>
        <taxon>Salinivirgaceae</taxon>
        <taxon>Salinivirga</taxon>
    </lineage>
</organism>
<dbReference type="KEGG" id="blq:L21SP5_00442"/>
<dbReference type="NCBIfam" id="NF001908">
    <property type="entry name" value="PRK00668.1"/>
    <property type="match status" value="1"/>
</dbReference>
<feature type="binding site" evidence="11 12">
    <location>
        <position position="114"/>
    </location>
    <ligand>
        <name>ATP</name>
        <dbReference type="ChEBI" id="CHEBI:30616"/>
    </ligand>
</feature>
<dbReference type="CDD" id="cd04413">
    <property type="entry name" value="NDPk_I"/>
    <property type="match status" value="1"/>
</dbReference>
<comment type="subcellular location">
    <subcellularLocation>
        <location evidence="11">Cytoplasm</location>
    </subcellularLocation>
</comment>
<dbReference type="Proteomes" id="UP000064893">
    <property type="component" value="Chromosome"/>
</dbReference>
<dbReference type="FunFam" id="3.30.70.141:FF:000017">
    <property type="entry name" value="Nucleoside diphosphate kinase"/>
    <property type="match status" value="1"/>
</dbReference>
<evidence type="ECO:0000256" key="12">
    <source>
        <dbReference type="PROSITE-ProRule" id="PRU00706"/>
    </source>
</evidence>
<evidence type="ECO:0000256" key="5">
    <source>
        <dbReference type="ARBA" id="ARBA00022723"/>
    </source>
</evidence>
<gene>
    <name evidence="11 15" type="primary">ndk</name>
    <name evidence="15" type="ORF">L21SP5_00442</name>
</gene>
<feature type="binding site" evidence="11 12">
    <location>
        <position position="104"/>
    </location>
    <ligand>
        <name>ATP</name>
        <dbReference type="ChEBI" id="CHEBI:30616"/>
    </ligand>
</feature>
<dbReference type="GO" id="GO:0005524">
    <property type="term" value="F:ATP binding"/>
    <property type="evidence" value="ECO:0007669"/>
    <property type="project" value="UniProtKB-UniRule"/>
</dbReference>
<dbReference type="Pfam" id="PF00334">
    <property type="entry name" value="NDK"/>
    <property type="match status" value="1"/>
</dbReference>
<dbReference type="Gene3D" id="3.30.70.141">
    <property type="entry name" value="Nucleoside diphosphate kinase-like domain"/>
    <property type="match status" value="1"/>
</dbReference>
<evidence type="ECO:0000256" key="4">
    <source>
        <dbReference type="ARBA" id="ARBA00022679"/>
    </source>
</evidence>
<dbReference type="PROSITE" id="PS51374">
    <property type="entry name" value="NDPK_LIKE"/>
    <property type="match status" value="1"/>
</dbReference>
<dbReference type="GO" id="GO:0005737">
    <property type="term" value="C:cytoplasm"/>
    <property type="evidence" value="ECO:0007669"/>
    <property type="project" value="UniProtKB-SubCell"/>
</dbReference>
<comment type="cofactor">
    <cofactor evidence="1 11">
        <name>Mg(2+)</name>
        <dbReference type="ChEBI" id="CHEBI:18420"/>
    </cofactor>
</comment>
<dbReference type="STRING" id="1307839.L21SP5_00442"/>
<comment type="subunit">
    <text evidence="11">Homotetramer.</text>
</comment>
<evidence type="ECO:0000256" key="10">
    <source>
        <dbReference type="ARBA" id="ARBA00023080"/>
    </source>
</evidence>
<dbReference type="GO" id="GO:0006241">
    <property type="term" value="P:CTP biosynthetic process"/>
    <property type="evidence" value="ECO:0007669"/>
    <property type="project" value="UniProtKB-UniRule"/>
</dbReference>
<evidence type="ECO:0000313" key="15">
    <source>
        <dbReference type="EMBL" id="ALO14121.1"/>
    </source>
</evidence>
<evidence type="ECO:0000256" key="3">
    <source>
        <dbReference type="ARBA" id="ARBA00022553"/>
    </source>
</evidence>